<evidence type="ECO:0000256" key="3">
    <source>
        <dbReference type="ARBA" id="ARBA00022536"/>
    </source>
</evidence>
<keyword evidence="22" id="KW-1185">Reference proteome</keyword>
<dbReference type="Pfam" id="PF08516">
    <property type="entry name" value="ADAM_CR"/>
    <property type="match status" value="1"/>
</dbReference>
<evidence type="ECO:0000259" key="21">
    <source>
        <dbReference type="PROSITE" id="PS50215"/>
    </source>
</evidence>
<dbReference type="PROSITE" id="PS50214">
    <property type="entry name" value="DISINTEGRIN_2"/>
    <property type="match status" value="1"/>
</dbReference>
<dbReference type="Pfam" id="PF00200">
    <property type="entry name" value="Disintegrin"/>
    <property type="match status" value="1"/>
</dbReference>
<evidence type="ECO:0000256" key="6">
    <source>
        <dbReference type="ARBA" id="ARBA00022692"/>
    </source>
</evidence>
<keyword evidence="5" id="KW-0165">Cleavage on pair of basic residues</keyword>
<dbReference type="PROSITE" id="PS00427">
    <property type="entry name" value="DISINTEGRIN_1"/>
    <property type="match status" value="1"/>
</dbReference>
<dbReference type="PROSITE" id="PS00022">
    <property type="entry name" value="EGF_1"/>
    <property type="match status" value="1"/>
</dbReference>
<name>A0AA97L9G7_EUBMA</name>
<dbReference type="GeneID" id="129337538"/>
<dbReference type="PRINTS" id="PR00289">
    <property type="entry name" value="DISINTEGRIN"/>
</dbReference>
<dbReference type="FunFam" id="4.10.70.10:FF:000001">
    <property type="entry name" value="Disintegrin and metalloproteinase domain-containing protein 22"/>
    <property type="match status" value="1"/>
</dbReference>
<reference evidence="23" key="1">
    <citation type="submission" date="2025-08" db="UniProtKB">
        <authorList>
            <consortium name="RefSeq"/>
        </authorList>
    </citation>
    <scope>IDENTIFICATION</scope>
    <source>
        <tissue evidence="23">Blood</tissue>
    </source>
</reference>
<sequence length="859" mass="95106">MHPGAPLLSLMLCALGTFSGARSWRADALLTEMERRDEDRFAERQNTVPFRLIYSTDEGNETQHDLLNTRIGSSSDGKQSTHIARASFQVDAFGSSFILDVELNHDLLSSDYLERHIEHGGKKVEVKGGEHCYYHGHLRGNSESFVALSTCHGLHGMFYDGNHTYLIEPEENHISHEEFHLHSVYKSRLIEFPLDDLPSEFWHLNTTSQRFVLKPRHRRSKRQVHQSPHKVEEETKYVELMIVNDHLMLKKHRLSVGHTNSFAKSVVNMADLIYKEQLNTRIVLVAMETWGTDNKFTISENPLVTLRAFMKYRRDFIKERSDAVHLFSGSQFQSSRSGAAYIGGICSLMKGGGVNEFGKPDLMSVTLAQSLAHNLGIFSDKRKLQSGECKCEDTWSGCIMGDTGYYLPTKFSKCDVEEYHDFLNNGGGACLFNKPSKLLDPPECGNGFVEAGEECDCGTLAECTVEGSDCCNSCSLTASSQCSNGLCCKKCQFEAKGVVCREAVNDCDIPESCTGSSNQCSPNLHKMDGYSCDDKQGICFGGRCKTRDRQCKYIWGEKATAADKYCYDRLNIEGTEKGNCGRDKDTWIQCENQDVLCGYLLCSNIVSNTPRLGELEGEITSSSFQTQGKSYNCSGGHVKLEEDADLGYVEDGTPCGPERICWEHKCLTVDSFNFSSCPGSIGGNICSGHGVCSNEIQCVCDPLWTGEDCNTTLLQERSSNITSPGVAASTNIIIGAIAGTILVLALILCITAWGYKSNGLSHSWSERIQDAKNLSDICQNGRPRSNSWQGNIGGNKKKVKGKRFRPRSNSTETLSPAKSPSSSTGSIASSRKYPYPMPPLPDEEKKANRASARLWETSI</sequence>
<feature type="signal peptide" evidence="18">
    <location>
        <begin position="1"/>
        <end position="23"/>
    </location>
</feature>
<evidence type="ECO:0000313" key="22">
    <source>
        <dbReference type="Proteomes" id="UP001190640"/>
    </source>
</evidence>
<feature type="region of interest" description="Disordered" evidence="16">
    <location>
        <begin position="779"/>
        <end position="859"/>
    </location>
</feature>
<dbReference type="InterPro" id="IPR024079">
    <property type="entry name" value="MetalloPept_cat_dom_sf"/>
</dbReference>
<comment type="caution">
    <text evidence="15">Lacks conserved residue(s) required for the propagation of feature annotation.</text>
</comment>
<dbReference type="Proteomes" id="UP001190640">
    <property type="component" value="Chromosome 11"/>
</dbReference>
<feature type="domain" description="EGF-like" evidence="19">
    <location>
        <begin position="673"/>
        <end position="710"/>
    </location>
</feature>
<protein>
    <submittedName>
        <fullName evidence="23">Disintegrin and metalloproteinase domain-containing protein 22</fullName>
    </submittedName>
</protein>
<dbReference type="Pfam" id="PF01421">
    <property type="entry name" value="Reprolysin"/>
    <property type="match status" value="1"/>
</dbReference>
<dbReference type="Pfam" id="PF01562">
    <property type="entry name" value="Pep_M12B_propep"/>
    <property type="match status" value="1"/>
</dbReference>
<feature type="disulfide bond" evidence="15">
    <location>
        <begin position="700"/>
        <end position="709"/>
    </location>
</feature>
<dbReference type="Gene3D" id="3.40.390.10">
    <property type="entry name" value="Collagenase (Catalytic Domain)"/>
    <property type="match status" value="1"/>
</dbReference>
<dbReference type="GO" id="GO:0098839">
    <property type="term" value="C:postsynaptic density membrane"/>
    <property type="evidence" value="ECO:0007669"/>
    <property type="project" value="TreeGrafter"/>
</dbReference>
<evidence type="ECO:0000256" key="18">
    <source>
        <dbReference type="SAM" id="SignalP"/>
    </source>
</evidence>
<dbReference type="PANTHER" id="PTHR11905:SF14">
    <property type="entry name" value="DISINTEGRIN AND METALLOPROTEINASE DOMAIN-CONTAINING PROTEIN 22"/>
    <property type="match status" value="1"/>
</dbReference>
<dbReference type="AlphaFoldDB" id="A0AA97L9G7"/>
<keyword evidence="23" id="KW-0482">Metalloprotease</keyword>
<dbReference type="SUPFAM" id="SSF57552">
    <property type="entry name" value="Blood coagulation inhibitor (disintegrin)"/>
    <property type="match status" value="1"/>
</dbReference>
<dbReference type="PROSITE" id="PS50026">
    <property type="entry name" value="EGF_3"/>
    <property type="match status" value="1"/>
</dbReference>
<keyword evidence="23" id="KW-0378">Hydrolase</keyword>
<keyword evidence="3 15" id="KW-0245">EGF-like domain</keyword>
<keyword evidence="4" id="KW-0800">Toxin</keyword>
<dbReference type="CTD" id="53616"/>
<dbReference type="GO" id="GO:0005576">
    <property type="term" value="C:extracellular region"/>
    <property type="evidence" value="ECO:0007669"/>
    <property type="project" value="UniProtKB-SubCell"/>
</dbReference>
<gene>
    <name evidence="23" type="primary">ADAM22</name>
</gene>
<feature type="compositionally biased region" description="Polar residues" evidence="16">
    <location>
        <begin position="779"/>
        <end position="789"/>
    </location>
</feature>
<feature type="transmembrane region" description="Helical" evidence="17">
    <location>
        <begin position="732"/>
        <end position="755"/>
    </location>
</feature>
<evidence type="ECO:0000256" key="8">
    <source>
        <dbReference type="ARBA" id="ARBA00022989"/>
    </source>
</evidence>
<dbReference type="InterPro" id="IPR002870">
    <property type="entry name" value="Peptidase_M12B_N"/>
</dbReference>
<dbReference type="InterPro" id="IPR013111">
    <property type="entry name" value="EGF_extracell"/>
</dbReference>
<dbReference type="FunFam" id="3.40.390.10:FF:000014">
    <property type="entry name" value="disintegrin and metalloproteinase domain-containing protein 11"/>
    <property type="match status" value="1"/>
</dbReference>
<dbReference type="GO" id="GO:0012505">
    <property type="term" value="C:endomembrane system"/>
    <property type="evidence" value="ECO:0007669"/>
    <property type="project" value="UniProtKB-SubCell"/>
</dbReference>
<evidence type="ECO:0000256" key="12">
    <source>
        <dbReference type="ARBA" id="ARBA00023240"/>
    </source>
</evidence>
<evidence type="ECO:0000256" key="4">
    <source>
        <dbReference type="ARBA" id="ARBA00022656"/>
    </source>
</evidence>
<dbReference type="InterPro" id="IPR000742">
    <property type="entry name" value="EGF"/>
</dbReference>
<keyword evidence="10 15" id="KW-1015">Disulfide bond</keyword>
<comment type="subcellular location">
    <subcellularLocation>
        <location evidence="13">Endomembrane system</location>
        <topology evidence="13">Single-pass type I membrane protein</topology>
    </subcellularLocation>
    <subcellularLocation>
        <location evidence="1">Secreted</location>
    </subcellularLocation>
</comment>
<dbReference type="InterPro" id="IPR018358">
    <property type="entry name" value="Disintegrin_CS"/>
</dbReference>
<evidence type="ECO:0000256" key="11">
    <source>
        <dbReference type="ARBA" id="ARBA00023180"/>
    </source>
</evidence>
<keyword evidence="11" id="KW-0325">Glycoprotein</keyword>
<evidence type="ECO:0000256" key="2">
    <source>
        <dbReference type="ARBA" id="ARBA00022525"/>
    </source>
</evidence>
<evidence type="ECO:0000256" key="13">
    <source>
        <dbReference type="ARBA" id="ARBA00046288"/>
    </source>
</evidence>
<dbReference type="SUPFAM" id="SSF55486">
    <property type="entry name" value="Metalloproteases ('zincins'), catalytic domain"/>
    <property type="match status" value="1"/>
</dbReference>
<evidence type="ECO:0000256" key="7">
    <source>
        <dbReference type="ARBA" id="ARBA00022729"/>
    </source>
</evidence>
<dbReference type="CDD" id="cd04269">
    <property type="entry name" value="ZnMc_adamalysin_II_like"/>
    <property type="match status" value="1"/>
</dbReference>
<evidence type="ECO:0000256" key="17">
    <source>
        <dbReference type="SAM" id="Phobius"/>
    </source>
</evidence>
<evidence type="ECO:0000256" key="1">
    <source>
        <dbReference type="ARBA" id="ARBA00004613"/>
    </source>
</evidence>
<dbReference type="Gene3D" id="4.10.70.10">
    <property type="entry name" value="Disintegrin domain"/>
    <property type="match status" value="1"/>
</dbReference>
<evidence type="ECO:0000313" key="23">
    <source>
        <dbReference type="RefSeq" id="XP_054847293.1"/>
    </source>
</evidence>
<keyword evidence="7 18" id="KW-0732">Signal</keyword>
<dbReference type="InterPro" id="IPR036436">
    <property type="entry name" value="Disintegrin_dom_sf"/>
</dbReference>
<feature type="domain" description="Peptidase M12B" evidence="21">
    <location>
        <begin position="236"/>
        <end position="435"/>
    </location>
</feature>
<evidence type="ECO:0000259" key="19">
    <source>
        <dbReference type="PROSITE" id="PS50026"/>
    </source>
</evidence>
<feature type="domain" description="Disintegrin" evidence="20">
    <location>
        <begin position="441"/>
        <end position="528"/>
    </location>
</feature>
<feature type="disulfide bond" evidence="14">
    <location>
        <begin position="500"/>
        <end position="520"/>
    </location>
</feature>
<evidence type="ECO:0000256" key="14">
    <source>
        <dbReference type="PROSITE-ProRule" id="PRU00068"/>
    </source>
</evidence>
<dbReference type="GO" id="GO:0006508">
    <property type="term" value="P:proteolysis"/>
    <property type="evidence" value="ECO:0007669"/>
    <property type="project" value="InterPro"/>
</dbReference>
<organism evidence="22 23">
    <name type="scientific">Eublepharis macularius</name>
    <name type="common">Leopard gecko</name>
    <name type="synonym">Cyrtodactylus macularius</name>
    <dbReference type="NCBI Taxonomy" id="481883"/>
    <lineage>
        <taxon>Eukaryota</taxon>
        <taxon>Metazoa</taxon>
        <taxon>Chordata</taxon>
        <taxon>Craniata</taxon>
        <taxon>Vertebrata</taxon>
        <taxon>Euteleostomi</taxon>
        <taxon>Lepidosauria</taxon>
        <taxon>Squamata</taxon>
        <taxon>Bifurcata</taxon>
        <taxon>Gekkota</taxon>
        <taxon>Eublepharidae</taxon>
        <taxon>Eublepharinae</taxon>
        <taxon>Eublepharis</taxon>
    </lineage>
</organism>
<keyword evidence="23" id="KW-0645">Protease</keyword>
<dbReference type="InterPro" id="IPR001762">
    <property type="entry name" value="Disintegrin_dom"/>
</dbReference>
<dbReference type="InterPro" id="IPR001590">
    <property type="entry name" value="Peptidase_M12B"/>
</dbReference>
<dbReference type="KEGG" id="emc:129337538"/>
<accession>A0AA97L9G7</accession>
<feature type="compositionally biased region" description="Low complexity" evidence="16">
    <location>
        <begin position="815"/>
        <end position="830"/>
    </location>
</feature>
<dbReference type="InterPro" id="IPR034027">
    <property type="entry name" value="Reprolysin_adamalysin"/>
</dbReference>
<evidence type="ECO:0000256" key="9">
    <source>
        <dbReference type="ARBA" id="ARBA00023136"/>
    </source>
</evidence>
<evidence type="ECO:0000259" key="20">
    <source>
        <dbReference type="PROSITE" id="PS50214"/>
    </source>
</evidence>
<feature type="chain" id="PRO_5041681889" evidence="18">
    <location>
        <begin position="24"/>
        <end position="859"/>
    </location>
</feature>
<keyword evidence="8 17" id="KW-1133">Transmembrane helix</keyword>
<proteinExistence type="predicted"/>
<keyword evidence="12" id="KW-1199">Hemostasis impairing toxin</keyword>
<evidence type="ECO:0000256" key="16">
    <source>
        <dbReference type="SAM" id="MobiDB-lite"/>
    </source>
</evidence>
<dbReference type="PANTHER" id="PTHR11905">
    <property type="entry name" value="ADAM A DISINTEGRIN AND METALLOPROTEASE DOMAIN"/>
    <property type="match status" value="1"/>
</dbReference>
<evidence type="ECO:0000256" key="5">
    <source>
        <dbReference type="ARBA" id="ARBA00022685"/>
    </source>
</evidence>
<dbReference type="GO" id="GO:0090729">
    <property type="term" value="F:toxin activity"/>
    <property type="evidence" value="ECO:0007669"/>
    <property type="project" value="UniProtKB-KW"/>
</dbReference>
<dbReference type="RefSeq" id="XP_054847293.1">
    <property type="nucleotide sequence ID" value="XM_054991318.1"/>
</dbReference>
<dbReference type="SMART" id="SM00050">
    <property type="entry name" value="DISIN"/>
    <property type="match status" value="1"/>
</dbReference>
<dbReference type="Gene3D" id="2.10.25.10">
    <property type="entry name" value="Laminin"/>
    <property type="match status" value="1"/>
</dbReference>
<dbReference type="Pfam" id="PF07974">
    <property type="entry name" value="EGF_2"/>
    <property type="match status" value="1"/>
</dbReference>
<evidence type="ECO:0000256" key="15">
    <source>
        <dbReference type="PROSITE-ProRule" id="PRU00076"/>
    </source>
</evidence>
<dbReference type="SMART" id="SM00608">
    <property type="entry name" value="ACR"/>
    <property type="match status" value="1"/>
</dbReference>
<dbReference type="PROSITE" id="PS50215">
    <property type="entry name" value="ADAM_MEPRO"/>
    <property type="match status" value="1"/>
</dbReference>
<feature type="compositionally biased region" description="Basic residues" evidence="16">
    <location>
        <begin position="795"/>
        <end position="806"/>
    </location>
</feature>
<keyword evidence="9 17" id="KW-0472">Membrane</keyword>
<keyword evidence="6 17" id="KW-0812">Transmembrane</keyword>
<dbReference type="InterPro" id="IPR006586">
    <property type="entry name" value="ADAM_Cys-rich"/>
</dbReference>
<dbReference type="GO" id="GO:0004222">
    <property type="term" value="F:metalloendopeptidase activity"/>
    <property type="evidence" value="ECO:0007669"/>
    <property type="project" value="InterPro"/>
</dbReference>
<keyword evidence="2" id="KW-0964">Secreted</keyword>
<evidence type="ECO:0000256" key="10">
    <source>
        <dbReference type="ARBA" id="ARBA00023157"/>
    </source>
</evidence>